<keyword evidence="8" id="KW-1185">Reference proteome</keyword>
<sequence>MMKLKIMYLLNRRIKGQSEKVFEGISKGRKKALENWFKDKWMQLENTCNIIRCFQEDDKKLLEELKEELNQYKDFCELFILNDTGTVIESTCSKHIGLNMSYFPNYEKGIKGEKFMYGPYEDENTLDIDLSKKKFADQVTLLFSMPYTDCCESKKILIGRVLNDDMSNVIQDEDTHVYKDSGDNYLFMVKTNRDILPGTAISRSRFEDNTFTMGDNLKDGIRTLKWGIVKIKNHTEFEIRFTDPETGDLHPGVRNTIKNKDNLDCWPGYPDYRHIMVGGKGTLITPPHSDEIWGMMCEGDIAEIYNFKSLNLKLPIIISISTAAAILINTIAYNTNTIIGIISSIITWLLITAVSCISSQKLVVTPLNKTVDILHQLAEGEGDLTKRVDKLSYDELGELSRWFNKFINNQMTMIKRVDISSKTSKNSVKVVSNLTNNIKESMNTVAKTVDGLVDISKNQNTIFQNTKEHFNGLSASIQEMASLIHQAANKIVNTSEHAVKANDFSNDVLNSINELEKTMKVTLDRIHVLQNHSDSITKVVTSINSISQQTQLLALNATIEAARAGELGKGFGVVAEEISKLAIETEEATQSIGLIVSNIQNETNNTFQDINDINFKVKNSSNGVKNSIDSFKYIVNNITDITEKMETILKITNKESTDISNMVTNINTSAEKINKRTARGASSSEESLSLLEDILSKTIRLKEVTDNLEYSSTDLQEMVGDFNTKI</sequence>
<evidence type="ECO:0000256" key="3">
    <source>
        <dbReference type="PROSITE-ProRule" id="PRU00284"/>
    </source>
</evidence>
<keyword evidence="4" id="KW-0812">Transmembrane</keyword>
<evidence type="ECO:0000259" key="6">
    <source>
        <dbReference type="PROSITE" id="PS50885"/>
    </source>
</evidence>
<dbReference type="InterPro" id="IPR003660">
    <property type="entry name" value="HAMP_dom"/>
</dbReference>
<evidence type="ECO:0000256" key="1">
    <source>
        <dbReference type="ARBA" id="ARBA00023224"/>
    </source>
</evidence>
<evidence type="ECO:0000256" key="2">
    <source>
        <dbReference type="ARBA" id="ARBA00029447"/>
    </source>
</evidence>
<dbReference type="KEGG" id="ckl:CKL_0429"/>
<organism evidence="7 8">
    <name type="scientific">Clostridium kluyveri (strain ATCC 8527 / DSM 555 / NBRC 12016 / NCIMB 10680 / K1)</name>
    <dbReference type="NCBI Taxonomy" id="431943"/>
    <lineage>
        <taxon>Bacteria</taxon>
        <taxon>Bacillati</taxon>
        <taxon>Bacillota</taxon>
        <taxon>Clostridia</taxon>
        <taxon>Eubacteriales</taxon>
        <taxon>Clostridiaceae</taxon>
        <taxon>Clostridium</taxon>
    </lineage>
</organism>
<dbReference type="SUPFAM" id="SSF58104">
    <property type="entry name" value="Methyl-accepting chemotaxis protein (MCP) signaling domain"/>
    <property type="match status" value="1"/>
</dbReference>
<accession>A5N5A2</accession>
<keyword evidence="1 3" id="KW-0807">Transducer</keyword>
<feature type="transmembrane region" description="Helical" evidence="4">
    <location>
        <begin position="338"/>
        <end position="357"/>
    </location>
</feature>
<comment type="similarity">
    <text evidence="2">Belongs to the methyl-accepting chemotaxis (MCP) protein family.</text>
</comment>
<dbReference type="PANTHER" id="PTHR32089">
    <property type="entry name" value="METHYL-ACCEPTING CHEMOTAXIS PROTEIN MCPB"/>
    <property type="match status" value="1"/>
</dbReference>
<dbReference type="PANTHER" id="PTHR32089:SF112">
    <property type="entry name" value="LYSOZYME-LIKE PROTEIN-RELATED"/>
    <property type="match status" value="1"/>
</dbReference>
<dbReference type="RefSeq" id="WP_011988998.1">
    <property type="nucleotide sequence ID" value="NC_009706.1"/>
</dbReference>
<dbReference type="InterPro" id="IPR004089">
    <property type="entry name" value="MCPsignal_dom"/>
</dbReference>
<dbReference type="eggNOG" id="COG0840">
    <property type="taxonomic scope" value="Bacteria"/>
</dbReference>
<keyword evidence="4" id="KW-0472">Membrane</keyword>
<dbReference type="PROSITE" id="PS50885">
    <property type="entry name" value="HAMP"/>
    <property type="match status" value="1"/>
</dbReference>
<dbReference type="PROSITE" id="PS50111">
    <property type="entry name" value="CHEMOTAXIS_TRANSDUC_2"/>
    <property type="match status" value="1"/>
</dbReference>
<feature type="transmembrane region" description="Helical" evidence="4">
    <location>
        <begin position="314"/>
        <end position="332"/>
    </location>
</feature>
<dbReference type="Gene3D" id="1.10.287.950">
    <property type="entry name" value="Methyl-accepting chemotaxis protein"/>
    <property type="match status" value="1"/>
</dbReference>
<gene>
    <name evidence="7" type="ordered locus">CKL_0429</name>
</gene>
<dbReference type="STRING" id="431943.CKL_0429"/>
<proteinExistence type="inferred from homology"/>
<dbReference type="CDD" id="cd06225">
    <property type="entry name" value="HAMP"/>
    <property type="match status" value="1"/>
</dbReference>
<dbReference type="SMART" id="SM00283">
    <property type="entry name" value="MA"/>
    <property type="match status" value="1"/>
</dbReference>
<feature type="domain" description="Methyl-accepting transducer" evidence="5">
    <location>
        <begin position="434"/>
        <end position="674"/>
    </location>
</feature>
<dbReference type="GO" id="GO:0007165">
    <property type="term" value="P:signal transduction"/>
    <property type="evidence" value="ECO:0007669"/>
    <property type="project" value="UniProtKB-KW"/>
</dbReference>
<evidence type="ECO:0000313" key="7">
    <source>
        <dbReference type="EMBL" id="EDK32483.1"/>
    </source>
</evidence>
<dbReference type="EMBL" id="CP000673">
    <property type="protein sequence ID" value="EDK32483.1"/>
    <property type="molecule type" value="Genomic_DNA"/>
</dbReference>
<dbReference type="Proteomes" id="UP000002411">
    <property type="component" value="Chromosome"/>
</dbReference>
<feature type="domain" description="HAMP" evidence="6">
    <location>
        <begin position="361"/>
        <end position="415"/>
    </location>
</feature>
<dbReference type="AlphaFoldDB" id="A5N5A2"/>
<reference evidence="7 8" key="1">
    <citation type="journal article" date="2008" name="Proc. Natl. Acad. Sci. U.S.A.">
        <title>The genome of Clostridium kluyveri, a strict anaerobe with unique metabolic features.</title>
        <authorList>
            <person name="Seedorf H."/>
            <person name="Fricke W.F."/>
            <person name="Veith B."/>
            <person name="Brueggemann H."/>
            <person name="Liesegang H."/>
            <person name="Strittmatter A."/>
            <person name="Miethke M."/>
            <person name="Buckel W."/>
            <person name="Hinderberger J."/>
            <person name="Li F."/>
            <person name="Hagemeier C."/>
            <person name="Thauer R.K."/>
            <person name="Gottschalk G."/>
        </authorList>
    </citation>
    <scope>NUCLEOTIDE SEQUENCE [LARGE SCALE GENOMIC DNA]</scope>
    <source>
        <strain evidence="8">ATCC 8527 / DSM 555 / NCIMB 10680</strain>
    </source>
</reference>
<name>A5N5A2_CLOK5</name>
<evidence type="ECO:0000256" key="4">
    <source>
        <dbReference type="SAM" id="Phobius"/>
    </source>
</evidence>
<keyword evidence="4" id="KW-1133">Transmembrane helix</keyword>
<dbReference type="Gene3D" id="6.10.340.10">
    <property type="match status" value="1"/>
</dbReference>
<evidence type="ECO:0000313" key="8">
    <source>
        <dbReference type="Proteomes" id="UP000002411"/>
    </source>
</evidence>
<protein>
    <submittedName>
        <fullName evidence="7">Predicted methyl-accepting chemotaxis protein</fullName>
    </submittedName>
</protein>
<dbReference type="Pfam" id="PF00015">
    <property type="entry name" value="MCPsignal"/>
    <property type="match status" value="1"/>
</dbReference>
<dbReference type="GO" id="GO:0016020">
    <property type="term" value="C:membrane"/>
    <property type="evidence" value="ECO:0007669"/>
    <property type="project" value="InterPro"/>
</dbReference>
<evidence type="ECO:0000259" key="5">
    <source>
        <dbReference type="PROSITE" id="PS50111"/>
    </source>
</evidence>
<dbReference type="HOGENOM" id="CLU_378863_0_0_9"/>